<protein>
    <submittedName>
        <fullName evidence="3">DUF4229 domain-containing protein</fullName>
    </submittedName>
</protein>
<keyword evidence="2" id="KW-1133">Transmembrane helix</keyword>
<feature type="compositionally biased region" description="Acidic residues" evidence="1">
    <location>
        <begin position="73"/>
        <end position="85"/>
    </location>
</feature>
<keyword evidence="2" id="KW-0472">Membrane</keyword>
<keyword evidence="4" id="KW-1185">Reference proteome</keyword>
<dbReference type="Pfam" id="PF14012">
    <property type="entry name" value="DUF4229"/>
    <property type="match status" value="1"/>
</dbReference>
<name>A0ABW0FD31_9MICO</name>
<feature type="compositionally biased region" description="Low complexity" evidence="1">
    <location>
        <begin position="86"/>
        <end position="95"/>
    </location>
</feature>
<dbReference type="RefSeq" id="WP_193116754.1">
    <property type="nucleotide sequence ID" value="NZ_BAAAIR010000048.1"/>
</dbReference>
<reference evidence="4" key="1">
    <citation type="journal article" date="2019" name="Int. J. Syst. Evol. Microbiol.">
        <title>The Global Catalogue of Microorganisms (GCM) 10K type strain sequencing project: providing services to taxonomists for standard genome sequencing and annotation.</title>
        <authorList>
            <consortium name="The Broad Institute Genomics Platform"/>
            <consortium name="The Broad Institute Genome Sequencing Center for Infectious Disease"/>
            <person name="Wu L."/>
            <person name="Ma J."/>
        </authorList>
    </citation>
    <scope>NUCLEOTIDE SEQUENCE [LARGE SCALE GENOMIC DNA]</scope>
    <source>
        <strain evidence="4">CGMCC 1.16455</strain>
    </source>
</reference>
<sequence length="133" mass="14246">MREMVLFAVIRLVLWAGIWWVLTLFDVGVMLAGVLAALIAMLISILFLNRVRDAAAMRWKAADDRRRERHADDVDEDAEAEDSFLDAEAAAADGAHGTDVTEESGSTTASPAGPGQLPELPAEDPASPSADGR</sequence>
<evidence type="ECO:0000256" key="2">
    <source>
        <dbReference type="SAM" id="Phobius"/>
    </source>
</evidence>
<keyword evidence="2" id="KW-0812">Transmembrane</keyword>
<gene>
    <name evidence="3" type="ORF">ACFPK8_06050</name>
</gene>
<feature type="transmembrane region" description="Helical" evidence="2">
    <location>
        <begin position="5"/>
        <end position="22"/>
    </location>
</feature>
<organism evidence="3 4">
    <name type="scientific">Brachybacterium tyrofermentans</name>
    <dbReference type="NCBI Taxonomy" id="47848"/>
    <lineage>
        <taxon>Bacteria</taxon>
        <taxon>Bacillati</taxon>
        <taxon>Actinomycetota</taxon>
        <taxon>Actinomycetes</taxon>
        <taxon>Micrococcales</taxon>
        <taxon>Dermabacteraceae</taxon>
        <taxon>Brachybacterium</taxon>
    </lineage>
</organism>
<comment type="caution">
    <text evidence="3">The sequence shown here is derived from an EMBL/GenBank/DDBJ whole genome shotgun (WGS) entry which is preliminary data.</text>
</comment>
<feature type="transmembrane region" description="Helical" evidence="2">
    <location>
        <begin position="28"/>
        <end position="48"/>
    </location>
</feature>
<evidence type="ECO:0000313" key="3">
    <source>
        <dbReference type="EMBL" id="MFC5297068.1"/>
    </source>
</evidence>
<dbReference type="GeneID" id="303298740"/>
<dbReference type="Proteomes" id="UP001595937">
    <property type="component" value="Unassembled WGS sequence"/>
</dbReference>
<feature type="compositionally biased region" description="Basic and acidic residues" evidence="1">
    <location>
        <begin position="60"/>
        <end position="72"/>
    </location>
</feature>
<accession>A0ABW0FD31</accession>
<evidence type="ECO:0000256" key="1">
    <source>
        <dbReference type="SAM" id="MobiDB-lite"/>
    </source>
</evidence>
<evidence type="ECO:0000313" key="4">
    <source>
        <dbReference type="Proteomes" id="UP001595937"/>
    </source>
</evidence>
<dbReference type="EMBL" id="JBHSLN010000018">
    <property type="protein sequence ID" value="MFC5297068.1"/>
    <property type="molecule type" value="Genomic_DNA"/>
</dbReference>
<proteinExistence type="predicted"/>
<dbReference type="InterPro" id="IPR025323">
    <property type="entry name" value="DUF4229"/>
</dbReference>
<feature type="region of interest" description="Disordered" evidence="1">
    <location>
        <begin position="60"/>
        <end position="133"/>
    </location>
</feature>